<evidence type="ECO:0000259" key="2">
    <source>
        <dbReference type="Pfam" id="PF08845"/>
    </source>
</evidence>
<feature type="region of interest" description="Disordered" evidence="1">
    <location>
        <begin position="92"/>
        <end position="112"/>
    </location>
</feature>
<dbReference type="EMBL" id="CP059693">
    <property type="protein sequence ID" value="WDE12908.1"/>
    <property type="molecule type" value="Genomic_DNA"/>
</dbReference>
<name>A0ABY7VIZ6_9GAMM</name>
<sequence length="112" mass="12441">MAEYHHTSEFFLAKVKYPIYRQLTVLETVCETAVKVRGIAINYQPVNLEPCLVLRGKWLRAAGFQSGQKVQLVVNPGKVFIIPTHITSEQVIAKQTDSTPSGERDEAGQAKG</sequence>
<gene>
    <name evidence="3" type="ORF">H3N35_05445</name>
</gene>
<evidence type="ECO:0000313" key="3">
    <source>
        <dbReference type="EMBL" id="WDE12908.1"/>
    </source>
</evidence>
<reference evidence="3 4" key="1">
    <citation type="journal article" date="2022" name="Mar. Drugs">
        <title>Bioassay-Guided Fractionation Leads to the Detection of Cholic Acid Generated by the Rare Thalassomonas sp.</title>
        <authorList>
            <person name="Pheiffer F."/>
            <person name="Schneider Y.K."/>
            <person name="Hansen E.H."/>
            <person name="Andersen J.H."/>
            <person name="Isaksson J."/>
            <person name="Busche T."/>
            <person name="R C."/>
            <person name="Kalinowski J."/>
            <person name="Zyl L.V."/>
            <person name="Trindade M."/>
        </authorList>
    </citation>
    <scope>NUCLEOTIDE SEQUENCE [LARGE SCALE GENOMIC DNA]</scope>
    <source>
        <strain evidence="3 4">A5K-61T</strain>
    </source>
</reference>
<protein>
    <submittedName>
        <fullName evidence="3">Type I addiction module toxin, SymE family</fullName>
    </submittedName>
</protein>
<dbReference type="Pfam" id="PF08845">
    <property type="entry name" value="SymE_toxin"/>
    <property type="match status" value="1"/>
</dbReference>
<proteinExistence type="predicted"/>
<accession>A0ABY7VIZ6</accession>
<feature type="compositionally biased region" description="Polar residues" evidence="1">
    <location>
        <begin position="92"/>
        <end position="101"/>
    </location>
</feature>
<feature type="domain" description="Toxin SymE-like" evidence="2">
    <location>
        <begin position="47"/>
        <end position="82"/>
    </location>
</feature>
<feature type="compositionally biased region" description="Basic and acidic residues" evidence="1">
    <location>
        <begin position="102"/>
        <end position="112"/>
    </location>
</feature>
<evidence type="ECO:0000313" key="4">
    <source>
        <dbReference type="Proteomes" id="UP001215231"/>
    </source>
</evidence>
<organism evidence="3 4">
    <name type="scientific">Thalassomonas haliotis</name>
    <dbReference type="NCBI Taxonomy" id="485448"/>
    <lineage>
        <taxon>Bacteria</taxon>
        <taxon>Pseudomonadati</taxon>
        <taxon>Pseudomonadota</taxon>
        <taxon>Gammaproteobacteria</taxon>
        <taxon>Alteromonadales</taxon>
        <taxon>Colwelliaceae</taxon>
        <taxon>Thalassomonas</taxon>
    </lineage>
</organism>
<dbReference type="RefSeq" id="WP_274053232.1">
    <property type="nucleotide sequence ID" value="NZ_CP059693.1"/>
</dbReference>
<evidence type="ECO:0000256" key="1">
    <source>
        <dbReference type="SAM" id="MobiDB-lite"/>
    </source>
</evidence>
<keyword evidence="4" id="KW-1185">Reference proteome</keyword>
<dbReference type="InterPro" id="IPR014944">
    <property type="entry name" value="Toxin_SymE-like"/>
</dbReference>
<dbReference type="Proteomes" id="UP001215231">
    <property type="component" value="Chromosome"/>
</dbReference>